<comment type="caution">
    <text evidence="7">The sequence shown here is derived from an EMBL/GenBank/DDBJ whole genome shotgun (WGS) entry which is preliminary data.</text>
</comment>
<evidence type="ECO:0000259" key="6">
    <source>
        <dbReference type="Pfam" id="PF04357"/>
    </source>
</evidence>
<dbReference type="PANTHER" id="PTHR36985">
    <property type="entry name" value="TRANSLOCATION AND ASSEMBLY MODULE SUBUNIT TAMB"/>
    <property type="match status" value="1"/>
</dbReference>
<proteinExistence type="predicted"/>
<organism evidence="7">
    <name type="scientific">Rhodothermus marinus</name>
    <name type="common">Rhodothermus obamensis</name>
    <dbReference type="NCBI Taxonomy" id="29549"/>
    <lineage>
        <taxon>Bacteria</taxon>
        <taxon>Pseudomonadati</taxon>
        <taxon>Rhodothermota</taxon>
        <taxon>Rhodothermia</taxon>
        <taxon>Rhodothermales</taxon>
        <taxon>Rhodothermaceae</taxon>
        <taxon>Rhodothermus</taxon>
    </lineage>
</organism>
<accession>A0A7V2AYX7</accession>
<gene>
    <name evidence="7" type="ORF">ENO59_01670</name>
</gene>
<dbReference type="Pfam" id="PF04357">
    <property type="entry name" value="TamB"/>
    <property type="match status" value="1"/>
</dbReference>
<dbReference type="GO" id="GO:0005886">
    <property type="term" value="C:plasma membrane"/>
    <property type="evidence" value="ECO:0007669"/>
    <property type="project" value="InterPro"/>
</dbReference>
<dbReference type="PANTHER" id="PTHR36985:SF1">
    <property type="entry name" value="TRANSLOCATION AND ASSEMBLY MODULE SUBUNIT TAMB"/>
    <property type="match status" value="1"/>
</dbReference>
<evidence type="ECO:0000256" key="3">
    <source>
        <dbReference type="ARBA" id="ARBA00022989"/>
    </source>
</evidence>
<keyword evidence="3" id="KW-1133">Transmembrane helix</keyword>
<feature type="region of interest" description="Disordered" evidence="5">
    <location>
        <begin position="1491"/>
        <end position="1513"/>
    </location>
</feature>
<keyword evidence="4" id="KW-0472">Membrane</keyword>
<evidence type="ECO:0000313" key="7">
    <source>
        <dbReference type="EMBL" id="HER95220.1"/>
    </source>
</evidence>
<evidence type="ECO:0000256" key="5">
    <source>
        <dbReference type="SAM" id="MobiDB-lite"/>
    </source>
</evidence>
<reference evidence="7" key="1">
    <citation type="journal article" date="2020" name="mSystems">
        <title>Genome- and Community-Level Interaction Insights into Carbon Utilization and Element Cycling Functions of Hydrothermarchaeota in Hydrothermal Sediment.</title>
        <authorList>
            <person name="Zhou Z."/>
            <person name="Liu Y."/>
            <person name="Xu W."/>
            <person name="Pan J."/>
            <person name="Luo Z.H."/>
            <person name="Li M."/>
        </authorList>
    </citation>
    <scope>NUCLEOTIDE SEQUENCE [LARGE SCALE GENOMIC DNA]</scope>
    <source>
        <strain evidence="7">SpSt-143</strain>
    </source>
</reference>
<comment type="subcellular location">
    <subcellularLocation>
        <location evidence="1">Membrane</location>
        <topology evidence="1">Single-pass membrane protein</topology>
    </subcellularLocation>
</comment>
<dbReference type="EMBL" id="DSGB01000002">
    <property type="protein sequence ID" value="HER95220.1"/>
    <property type="molecule type" value="Genomic_DNA"/>
</dbReference>
<evidence type="ECO:0000256" key="2">
    <source>
        <dbReference type="ARBA" id="ARBA00022692"/>
    </source>
</evidence>
<feature type="domain" description="Translocation and assembly module TamB C-terminal" evidence="6">
    <location>
        <begin position="1032"/>
        <end position="1472"/>
    </location>
</feature>
<dbReference type="InterPro" id="IPR007452">
    <property type="entry name" value="TamB_C"/>
</dbReference>
<sequence length="1513" mass="166947">MLRIAGALLFGGVVFFFILTRTEVGRDLLRQQLEAAFRATVNGQLHIGRLEGNVVHGLYARDVQLRDAAGRLVLTIDSVALRPSWRLLLERTLAFRSLELYNPLLLLHYDKGTWNLATLWRRPDQPGPTSTWSFAVARLRVVGGAIQTRRTGDPPPIVAQQILQDFTEAKLDSLTLWASVDLRPGQQLVDLWQLSAHLTTPVNLPLHAAGQVIHQASRWQFSRLALRVGTSWLAADGEIQLDPKRTPWLDLTVDPSHLDPKSLRLLLPRFALLRAVDLTGRLRGPLNALQLDPLSLASGASLLRIEGTVQGLPDSLAFTATFSSTSLRLADIAALWPKQVVPASANQRSRLTLKAELRGALAQLQPVAIRYLEGRIRLSGLPGVLSGSLQLARPSPGSELFYRARGRLERVNLQSVWTQSPLATPLDGRFELQGSGRENLTLHAHLLPTPFGGQGPDSLRMTLKQQNQQLWATLALPQASGKLTATASWSTASDDAHFSLQALAQRFDLGPYLAPDTLHTALNATLSLQATGFASEALQLQATLRVDSSQAERSGYRHMLPPVTMALTWNAEAHRHQVQLQGDLLEASVNGLLPPQSLWHLMQRWGQAITIALAEQFDKPLYRPPRVQPIASLPSYMGPEMAAQGRFRLRKPEWFQVLLGWPVLQTDLQGLFQMRAGADTLVLNLEVQADSLRLGALRQRRLHGQFQLATGFPVTQRLTAMLEVQSAQVTYGRQTLRNVRLVGYLQPDGGQLSLSSRPDTVKATLRFTATLDLLERFNRLTVQEVFWQVRDYQWQLEQPAQIDLYADAVLLHRLNLIGRSDAQGGRISLQGLLSALPSDTAYVVLQGISLDGLLEATYEVPWLGGQLNGALSFTGVLGAPQLAGYLRVDQLRLKEHLLGTLSLVSYYMPGSPLVALDAQLMPDTTLPAANQLRLRGTLQLPSATSAGALNLRLETAHAEAFFFEYIFPDLIANVQGYFSGSGRITGTFRRPIFEAAMQLHAGAFDIPQFNLHYTVEGPVRVDREGIILENVQLRDPTGGRAQVQGRINFNEYRFFSFGLTARLSGLQVMNVTYVRTLPFYGRIWGNGTFTLNGPLYSALLATADGEVLSQSEIYIPLAETGVESDEAFIIFADPTGQLPKRPQRRPNLLASRPPEERSFLDGLDLDVNLLAPQGTMVRLVIDPLLGDVINARSSGRLQIIRQQGEFQTFGQLNVAGGDYLFTAGEVFMRRFLLDSGTITWDGDPINARLDLAAAYRTRASRAGLPGTLGQGGGLIPLVVQMRITGRVKTPQVNLRLAIDRATNEPLAGYEGIETLLNQPERAAEYATSVLLTNSFLLTTEQTNPEALTSSGNQLAFNSLSQLVASQLNRYLSQMLPNVDVLLGVQGESAQRLDVTYGVALRLLNERLVIRGQGVYRGESTNSPQNLLGEFAIEMRLTPNVSVQVFYRREDDVLNDYTLTNTAGAGLLYQTDFPTWRHLWHRLFGWLSPSPEDTTSPPLTHTSNNSDSSSVQPP</sequence>
<protein>
    <submittedName>
        <fullName evidence="7">Translocation/assembly module TamB</fullName>
    </submittedName>
</protein>
<evidence type="ECO:0000256" key="4">
    <source>
        <dbReference type="ARBA" id="ARBA00023136"/>
    </source>
</evidence>
<evidence type="ECO:0000256" key="1">
    <source>
        <dbReference type="ARBA" id="ARBA00004167"/>
    </source>
</evidence>
<dbReference type="GO" id="GO:0009306">
    <property type="term" value="P:protein secretion"/>
    <property type="evidence" value="ECO:0007669"/>
    <property type="project" value="InterPro"/>
</dbReference>
<name>A0A7V2AYX7_RHOMR</name>
<keyword evidence="2" id="KW-0812">Transmembrane</keyword>